<evidence type="ECO:0000313" key="4">
    <source>
        <dbReference type="EMBL" id="KAG7664631.1"/>
    </source>
</evidence>
<keyword evidence="2" id="KW-0812">Transmembrane</keyword>
<dbReference type="PROSITE" id="PS00973">
    <property type="entry name" value="USP_2"/>
    <property type="match status" value="1"/>
</dbReference>
<dbReference type="GO" id="GO:0005829">
    <property type="term" value="C:cytosol"/>
    <property type="evidence" value="ECO:0007669"/>
    <property type="project" value="TreeGrafter"/>
</dbReference>
<keyword evidence="2" id="KW-1133">Transmembrane helix</keyword>
<feature type="compositionally biased region" description="Polar residues" evidence="1">
    <location>
        <begin position="676"/>
        <end position="690"/>
    </location>
</feature>
<dbReference type="AlphaFoldDB" id="A0A8J5QQ37"/>
<dbReference type="Proteomes" id="UP000694255">
    <property type="component" value="Unassembled WGS sequence"/>
</dbReference>
<sequence>MSVWEQLRLLITNQDLTTQTSAIAITQRTIPRSEYIPDFLLRYWYTKTPQQQRSLLLQLVLLFSISFYIVSPSLPLSRNKDKMFTKRPDKHTTGLINLRNDCFANSSLQAYSSLPAWTEYLNEFIHNFKKLKKFMNDRNIDINEIIKLRLERNPSLKHSKFKLANSKFDIPLHFAMAQIIKKLQETQLSSRTISVWTFLHELEGIFNAKISRSQHDAHELTQLINETLDNENLLIKSFHEFISSNLQTVMKTTPTPQDYAELVSCQIPDFPFDGLILNQMTCFSCKGVSKPNFTPFSMLTLNPPQAPVVQLDTLLGESESDSIEGYQCLKCRVNRIVANEQTIKRRITDPDEIKYIKEINRLCNDPTFCINEDLPEDLEAYIKNYNINGVKISLVTSTVYRKSQILKPPKIFGIHLSRSAFDGQEITRNQCLINFNDYLTLSIGEEYTDTLKQFQSSIPKKEVQLPEDIKSPILTTDVNDMEDEAVQREDIDETAKYGEVCDIPESNVPMAKKKSHLLLAEDLDSEFSDTASQSDLESSTEFMTSTSSVYQNFVQHPSQTSSLASITEKQSEDLRKIFGQFKFNDDDVYSYRLKALIRHMGSHTQGHYECYKRKPLYVKDRHGNIFKLFPEIIDDSSDENIAEPTHEPIEIPAYSINGDNPATKKHSNLSRSSSSATAMENANTTSEDSFRSKLSNMIARRPSVFQADPENVEEIIRSGTHSPAELLVEDPMQQMNQQQILSEEIKQALDEKLNKKTKMKKINSVVSNPFWRISDAKISECSKAYVLAEGASVYMLFYERVDRKQVKKHAHHHHHLH</sequence>
<accession>A0A8J5QQ37</accession>
<dbReference type="InterPro" id="IPR050164">
    <property type="entry name" value="Peptidase_C19"/>
</dbReference>
<dbReference type="RefSeq" id="XP_049264863.1">
    <property type="nucleotide sequence ID" value="XM_049405544.1"/>
</dbReference>
<feature type="domain" description="USP" evidence="3">
    <location>
        <begin position="93"/>
        <end position="801"/>
    </location>
</feature>
<keyword evidence="5" id="KW-1185">Reference proteome</keyword>
<proteinExistence type="predicted"/>
<dbReference type="PANTHER" id="PTHR24006">
    <property type="entry name" value="UBIQUITIN CARBOXYL-TERMINAL HYDROLASE"/>
    <property type="match status" value="1"/>
</dbReference>
<dbReference type="GO" id="GO:0004843">
    <property type="term" value="F:cysteine-type deubiquitinase activity"/>
    <property type="evidence" value="ECO:0007669"/>
    <property type="project" value="InterPro"/>
</dbReference>
<dbReference type="InterPro" id="IPR028889">
    <property type="entry name" value="USP"/>
</dbReference>
<evidence type="ECO:0000256" key="2">
    <source>
        <dbReference type="SAM" id="Phobius"/>
    </source>
</evidence>
<dbReference type="EMBL" id="JAGSYN010000069">
    <property type="protein sequence ID" value="KAG7664631.1"/>
    <property type="molecule type" value="Genomic_DNA"/>
</dbReference>
<dbReference type="GO" id="GO:0016579">
    <property type="term" value="P:protein deubiquitination"/>
    <property type="evidence" value="ECO:0007669"/>
    <property type="project" value="InterPro"/>
</dbReference>
<dbReference type="Pfam" id="PF00443">
    <property type="entry name" value="UCH"/>
    <property type="match status" value="1"/>
</dbReference>
<name>A0A8J5QQ37_9ASCO</name>
<feature type="region of interest" description="Disordered" evidence="1">
    <location>
        <begin position="654"/>
        <end position="690"/>
    </location>
</feature>
<evidence type="ECO:0000256" key="1">
    <source>
        <dbReference type="SAM" id="MobiDB-lite"/>
    </source>
</evidence>
<dbReference type="PANTHER" id="PTHR24006:SF827">
    <property type="entry name" value="UBIQUITIN CARBOXYL-TERMINAL HYDROLASE 34"/>
    <property type="match status" value="1"/>
</dbReference>
<dbReference type="InterPro" id="IPR018200">
    <property type="entry name" value="USP_CS"/>
</dbReference>
<gene>
    <name evidence="4" type="ORF">J8A68_001856</name>
</gene>
<dbReference type="PROSITE" id="PS50235">
    <property type="entry name" value="USP_3"/>
    <property type="match status" value="1"/>
</dbReference>
<dbReference type="GeneID" id="73468657"/>
<feature type="transmembrane region" description="Helical" evidence="2">
    <location>
        <begin position="55"/>
        <end position="74"/>
    </location>
</feature>
<comment type="caution">
    <text evidence="4">The sequence shown here is derived from an EMBL/GenBank/DDBJ whole genome shotgun (WGS) entry which is preliminary data.</text>
</comment>
<keyword evidence="2" id="KW-0472">Membrane</keyword>
<protein>
    <recommendedName>
        <fullName evidence="3">USP domain-containing protein</fullName>
    </recommendedName>
</protein>
<organism evidence="4 5">
    <name type="scientific">[Candida] subhashii</name>
    <dbReference type="NCBI Taxonomy" id="561895"/>
    <lineage>
        <taxon>Eukaryota</taxon>
        <taxon>Fungi</taxon>
        <taxon>Dikarya</taxon>
        <taxon>Ascomycota</taxon>
        <taxon>Saccharomycotina</taxon>
        <taxon>Pichiomycetes</taxon>
        <taxon>Debaryomycetaceae</taxon>
        <taxon>Spathaspora</taxon>
    </lineage>
</organism>
<dbReference type="GO" id="GO:0005634">
    <property type="term" value="C:nucleus"/>
    <property type="evidence" value="ECO:0007669"/>
    <property type="project" value="TreeGrafter"/>
</dbReference>
<evidence type="ECO:0000259" key="3">
    <source>
        <dbReference type="PROSITE" id="PS50235"/>
    </source>
</evidence>
<dbReference type="OrthoDB" id="2248014at2759"/>
<reference evidence="4 5" key="1">
    <citation type="journal article" date="2021" name="DNA Res.">
        <title>Genome analysis of Candida subhashii reveals its hybrid nature and dual mitochondrial genome conformations.</title>
        <authorList>
            <person name="Mixao V."/>
            <person name="Hegedusova E."/>
            <person name="Saus E."/>
            <person name="Pryszcz L.P."/>
            <person name="Cillingova A."/>
            <person name="Nosek J."/>
            <person name="Gabaldon T."/>
        </authorList>
    </citation>
    <scope>NUCLEOTIDE SEQUENCE [LARGE SCALE GENOMIC DNA]</scope>
    <source>
        <strain evidence="4 5">CBS 10753</strain>
    </source>
</reference>
<evidence type="ECO:0000313" key="5">
    <source>
        <dbReference type="Proteomes" id="UP000694255"/>
    </source>
</evidence>
<dbReference type="InterPro" id="IPR001394">
    <property type="entry name" value="Peptidase_C19_UCH"/>
</dbReference>